<reference evidence="2" key="1">
    <citation type="submission" date="2021-04" db="EMBL/GenBank/DDBJ databases">
        <title>Genome seq and assembly of Bacillus sp.</title>
        <authorList>
            <person name="Chhetri G."/>
        </authorList>
    </citation>
    <scope>NUCLEOTIDE SEQUENCE</scope>
    <source>
        <strain evidence="2">RG28</strain>
    </source>
</reference>
<dbReference type="RefSeq" id="WP_209406030.1">
    <property type="nucleotide sequence ID" value="NZ_JAGIYQ010000007.1"/>
</dbReference>
<dbReference type="AlphaFoldDB" id="A0A940SKE7"/>
<proteinExistence type="predicted"/>
<evidence type="ECO:0000256" key="1">
    <source>
        <dbReference type="SAM" id="SignalP"/>
    </source>
</evidence>
<accession>A0A940SKE7</accession>
<evidence type="ECO:0000313" key="2">
    <source>
        <dbReference type="EMBL" id="MBP0725944.1"/>
    </source>
</evidence>
<organism evidence="2 3">
    <name type="scientific">Gottfriedia endophytica</name>
    <dbReference type="NCBI Taxonomy" id="2820819"/>
    <lineage>
        <taxon>Bacteria</taxon>
        <taxon>Bacillati</taxon>
        <taxon>Bacillota</taxon>
        <taxon>Bacilli</taxon>
        <taxon>Bacillales</taxon>
        <taxon>Bacillaceae</taxon>
        <taxon>Gottfriedia</taxon>
    </lineage>
</organism>
<keyword evidence="3" id="KW-1185">Reference proteome</keyword>
<keyword evidence="1" id="KW-0732">Signal</keyword>
<sequence length="362" mass="42080">MSNNKLIYCVISFFIILSMLCTTNSAYAQVRKKQLIRSDGNFNVYEVSGISNNSKLGDEIYDIIWNGKQCLAFSSNYLMQSNDCINWDLKKYKWNGYPSVDKLGNPVYDFEFNNVNKIVFNGKMYVAVSDQSLSYYSYDGISWNASFDESDRDQFERLYDIIWTGKEFVAVGSYSSDRGWTENNYHTVIVSSSDGIHWKTLYRGNVKGDIFNAFNDILKIPSGFIAVDENGLIVKYDSLNNKITTFKLPFTDLYLKKTPTINSIVNYQGSYILSTSYSTYMTTDFKTWKSYPRIDFDLSFTMNNKLYGFQKGYGDNKLNEYYKTRYDVSPIIKFSELNNLLMFKNKVFLVGKYAQFYILEKK</sequence>
<dbReference type="Proteomes" id="UP000682134">
    <property type="component" value="Unassembled WGS sequence"/>
</dbReference>
<name>A0A940SKE7_9BACI</name>
<feature type="signal peptide" evidence="1">
    <location>
        <begin position="1"/>
        <end position="28"/>
    </location>
</feature>
<evidence type="ECO:0008006" key="4">
    <source>
        <dbReference type="Google" id="ProtNLM"/>
    </source>
</evidence>
<gene>
    <name evidence="2" type="ORF">J5Y03_12255</name>
</gene>
<comment type="caution">
    <text evidence="2">The sequence shown here is derived from an EMBL/GenBank/DDBJ whole genome shotgun (WGS) entry which is preliminary data.</text>
</comment>
<feature type="chain" id="PRO_5037980276" description="Exo-alpha-sialidase" evidence="1">
    <location>
        <begin position="29"/>
        <end position="362"/>
    </location>
</feature>
<dbReference type="EMBL" id="JAGIYQ010000007">
    <property type="protein sequence ID" value="MBP0725944.1"/>
    <property type="molecule type" value="Genomic_DNA"/>
</dbReference>
<protein>
    <recommendedName>
        <fullName evidence="4">Exo-alpha-sialidase</fullName>
    </recommendedName>
</protein>
<evidence type="ECO:0000313" key="3">
    <source>
        <dbReference type="Proteomes" id="UP000682134"/>
    </source>
</evidence>